<proteinExistence type="predicted"/>
<comment type="caution">
    <text evidence="1">The sequence shown here is derived from an EMBL/GenBank/DDBJ whole genome shotgun (WGS) entry which is preliminary data.</text>
</comment>
<sequence>MLWFTLFLISSLIVLYIHDHFYGKNASSSNKGLPIKGMLVTGILYYLVQEGLLSKEEEKLLEDRSLEEIEGYVSQKGILNQHEWGELCLSHCETHDNVLDIDMPT</sequence>
<dbReference type="EMBL" id="VTEV01000001">
    <property type="protein sequence ID" value="TYS70715.1"/>
    <property type="molecule type" value="Genomic_DNA"/>
</dbReference>
<organism evidence="1 2">
    <name type="scientific">Sutcliffiella horikoshii</name>
    <dbReference type="NCBI Taxonomy" id="79883"/>
    <lineage>
        <taxon>Bacteria</taxon>
        <taxon>Bacillati</taxon>
        <taxon>Bacillota</taxon>
        <taxon>Bacilli</taxon>
        <taxon>Bacillales</taxon>
        <taxon>Bacillaceae</taxon>
        <taxon>Sutcliffiella</taxon>
    </lineage>
</organism>
<gene>
    <name evidence="1" type="ORF">FZC76_02135</name>
</gene>
<dbReference type="RefSeq" id="WP_148986629.1">
    <property type="nucleotide sequence ID" value="NZ_VTEV01000001.1"/>
</dbReference>
<protein>
    <submittedName>
        <fullName evidence="1">Uncharacterized protein</fullName>
    </submittedName>
</protein>
<dbReference type="AlphaFoldDB" id="A0A5D4T5Z1"/>
<name>A0A5D4T5Z1_9BACI</name>
<accession>A0A5D4T5Z1</accession>
<evidence type="ECO:0000313" key="1">
    <source>
        <dbReference type="EMBL" id="TYS70715.1"/>
    </source>
</evidence>
<dbReference type="OrthoDB" id="2886364at2"/>
<evidence type="ECO:0000313" key="2">
    <source>
        <dbReference type="Proteomes" id="UP000322524"/>
    </source>
</evidence>
<reference evidence="1 2" key="1">
    <citation type="submission" date="2019-08" db="EMBL/GenBank/DDBJ databases">
        <title>Bacillus genomes from the desert of Cuatro Cienegas, Coahuila.</title>
        <authorList>
            <person name="Olmedo-Alvarez G."/>
        </authorList>
    </citation>
    <scope>NUCLEOTIDE SEQUENCE [LARGE SCALE GENOMIC DNA]</scope>
    <source>
        <strain evidence="1 2">CH28_1T</strain>
    </source>
</reference>
<dbReference type="Proteomes" id="UP000322524">
    <property type="component" value="Unassembled WGS sequence"/>
</dbReference>